<feature type="region of interest" description="Disordered" evidence="1">
    <location>
        <begin position="23"/>
        <end position="65"/>
    </location>
</feature>
<dbReference type="EMBL" id="CM032187">
    <property type="protein sequence ID" value="KAG7090248.1"/>
    <property type="molecule type" value="Genomic_DNA"/>
</dbReference>
<gene>
    <name evidence="2" type="ORF">E1B28_011846</name>
</gene>
<comment type="caution">
    <text evidence="2">The sequence shown here is derived from an EMBL/GenBank/DDBJ whole genome shotgun (WGS) entry which is preliminary data.</text>
</comment>
<dbReference type="KEGG" id="more:E1B28_011846"/>
<dbReference type="AlphaFoldDB" id="A0A9P7RVK4"/>
<dbReference type="RefSeq" id="XP_043006718.1">
    <property type="nucleotide sequence ID" value="XM_043156903.1"/>
</dbReference>
<organism evidence="2 3">
    <name type="scientific">Marasmius oreades</name>
    <name type="common">fairy-ring Marasmius</name>
    <dbReference type="NCBI Taxonomy" id="181124"/>
    <lineage>
        <taxon>Eukaryota</taxon>
        <taxon>Fungi</taxon>
        <taxon>Dikarya</taxon>
        <taxon>Basidiomycota</taxon>
        <taxon>Agaricomycotina</taxon>
        <taxon>Agaricomycetes</taxon>
        <taxon>Agaricomycetidae</taxon>
        <taxon>Agaricales</taxon>
        <taxon>Marasmiineae</taxon>
        <taxon>Marasmiaceae</taxon>
        <taxon>Marasmius</taxon>
    </lineage>
</organism>
<feature type="compositionally biased region" description="Polar residues" evidence="1">
    <location>
        <begin position="23"/>
        <end position="42"/>
    </location>
</feature>
<keyword evidence="3" id="KW-1185">Reference proteome</keyword>
<reference evidence="2" key="1">
    <citation type="journal article" date="2021" name="Genome Biol. Evol.">
        <title>The assembled and annotated genome of the fairy-ring fungus Marasmius oreades.</title>
        <authorList>
            <person name="Hiltunen M."/>
            <person name="Ament-Velasquez S.L."/>
            <person name="Johannesson H."/>
        </authorList>
    </citation>
    <scope>NUCLEOTIDE SEQUENCE</scope>
    <source>
        <strain evidence="2">03SP1</strain>
    </source>
</reference>
<name>A0A9P7RVK4_9AGAR</name>
<protein>
    <submittedName>
        <fullName evidence="2">Uncharacterized protein</fullName>
    </submittedName>
</protein>
<evidence type="ECO:0000256" key="1">
    <source>
        <dbReference type="SAM" id="MobiDB-lite"/>
    </source>
</evidence>
<sequence>MYYPISGPPYGQFLPLRTVSPSLPASRSLETTTTAMSVSQPPKQKERDQPDPSNIIEGSAKHCHKPTSKVLELGSFGLD</sequence>
<dbReference type="GeneID" id="66080921"/>
<evidence type="ECO:0000313" key="2">
    <source>
        <dbReference type="EMBL" id="KAG7090248.1"/>
    </source>
</evidence>
<dbReference type="Proteomes" id="UP001049176">
    <property type="component" value="Chromosome 7"/>
</dbReference>
<evidence type="ECO:0000313" key="3">
    <source>
        <dbReference type="Proteomes" id="UP001049176"/>
    </source>
</evidence>
<accession>A0A9P7RVK4</accession>
<proteinExistence type="predicted"/>